<dbReference type="CDD" id="cd07067">
    <property type="entry name" value="HP_PGM_like"/>
    <property type="match status" value="1"/>
</dbReference>
<dbReference type="SUPFAM" id="SSF50044">
    <property type="entry name" value="SH3-domain"/>
    <property type="match status" value="1"/>
</dbReference>
<dbReference type="Proteomes" id="UP001162156">
    <property type="component" value="Unassembled WGS sequence"/>
</dbReference>
<evidence type="ECO:0000256" key="3">
    <source>
        <dbReference type="ARBA" id="ARBA00022490"/>
    </source>
</evidence>
<dbReference type="InterPro" id="IPR013078">
    <property type="entry name" value="His_Pase_superF_clade-1"/>
</dbReference>
<protein>
    <recommendedName>
        <fullName evidence="8">Ecdysteroid-phosphate phosphatase</fullName>
    </recommendedName>
</protein>
<dbReference type="PROSITE" id="PS50002">
    <property type="entry name" value="SH3"/>
    <property type="match status" value="1"/>
</dbReference>
<organism evidence="12 13">
    <name type="scientific">Rhamnusium bicolor</name>
    <dbReference type="NCBI Taxonomy" id="1586634"/>
    <lineage>
        <taxon>Eukaryota</taxon>
        <taxon>Metazoa</taxon>
        <taxon>Ecdysozoa</taxon>
        <taxon>Arthropoda</taxon>
        <taxon>Hexapoda</taxon>
        <taxon>Insecta</taxon>
        <taxon>Pterygota</taxon>
        <taxon>Neoptera</taxon>
        <taxon>Endopterygota</taxon>
        <taxon>Coleoptera</taxon>
        <taxon>Polyphaga</taxon>
        <taxon>Cucujiformia</taxon>
        <taxon>Chrysomeloidea</taxon>
        <taxon>Cerambycidae</taxon>
        <taxon>Lepturinae</taxon>
        <taxon>Rhagiini</taxon>
        <taxon>Rhamnusium</taxon>
    </lineage>
</organism>
<dbReference type="Pfam" id="PF00300">
    <property type="entry name" value="His_Phos_1"/>
    <property type="match status" value="1"/>
</dbReference>
<dbReference type="PANTHER" id="PTHR16469">
    <property type="entry name" value="UBIQUITIN-ASSOCIATED AND SH3 DOMAIN-CONTAINING BA-RELATED"/>
    <property type="match status" value="1"/>
</dbReference>
<dbReference type="PANTHER" id="PTHR16469:SF27">
    <property type="entry name" value="UBIQUITIN-ASSOCIATED AND SH3 DOMAIN-CONTAINING BA-RELATED"/>
    <property type="match status" value="1"/>
</dbReference>
<dbReference type="Gene3D" id="2.30.30.40">
    <property type="entry name" value="SH3 Domains"/>
    <property type="match status" value="1"/>
</dbReference>
<evidence type="ECO:0000313" key="13">
    <source>
        <dbReference type="Proteomes" id="UP001162156"/>
    </source>
</evidence>
<evidence type="ECO:0000256" key="8">
    <source>
        <dbReference type="ARBA" id="ARBA00074288"/>
    </source>
</evidence>
<accession>A0AAV8WMK8</accession>
<dbReference type="InterPro" id="IPR051710">
    <property type="entry name" value="Phosphatase_SH3-domain"/>
</dbReference>
<dbReference type="GO" id="GO:0004721">
    <property type="term" value="F:phosphoprotein phosphatase activity"/>
    <property type="evidence" value="ECO:0007669"/>
    <property type="project" value="UniProtKB-KW"/>
</dbReference>
<dbReference type="InterPro" id="IPR015940">
    <property type="entry name" value="UBA"/>
</dbReference>
<dbReference type="AlphaFoldDB" id="A0AAV8WMK8"/>
<dbReference type="Gene3D" id="3.40.50.1240">
    <property type="entry name" value="Phosphoglycerate mutase-like"/>
    <property type="match status" value="1"/>
</dbReference>
<dbReference type="GO" id="GO:0102531">
    <property type="term" value="F:ecdysteroid-phosphate phosphatase activity"/>
    <property type="evidence" value="ECO:0007669"/>
    <property type="project" value="UniProtKB-ARBA"/>
</dbReference>
<dbReference type="Pfam" id="PF22562">
    <property type="entry name" value="UBA_7"/>
    <property type="match status" value="1"/>
</dbReference>
<dbReference type="InterPro" id="IPR029033">
    <property type="entry name" value="His_PPase_superfam"/>
</dbReference>
<dbReference type="FunFam" id="1.10.8.10:FF:000053">
    <property type="entry name" value="Ubiquitin-associated and SH3 domain-containing, A"/>
    <property type="match status" value="1"/>
</dbReference>
<dbReference type="CDD" id="cd11791">
    <property type="entry name" value="SH3_UBASH3"/>
    <property type="match status" value="1"/>
</dbReference>
<keyword evidence="13" id="KW-1185">Reference proteome</keyword>
<dbReference type="CDD" id="cd14301">
    <property type="entry name" value="UBA_UBS3B"/>
    <property type="match status" value="1"/>
</dbReference>
<dbReference type="InterPro" id="IPR001452">
    <property type="entry name" value="SH3_domain"/>
</dbReference>
<evidence type="ECO:0000256" key="1">
    <source>
        <dbReference type="ARBA" id="ARBA00004514"/>
    </source>
</evidence>
<comment type="caution">
    <text evidence="12">The sequence shown here is derived from an EMBL/GenBank/DDBJ whole genome shotgun (WGS) entry which is preliminary data.</text>
</comment>
<keyword evidence="4" id="KW-0378">Hydrolase</keyword>
<evidence type="ECO:0000256" key="2">
    <source>
        <dbReference type="ARBA" id="ARBA00022443"/>
    </source>
</evidence>
<proteinExistence type="predicted"/>
<evidence type="ECO:0000313" key="12">
    <source>
        <dbReference type="EMBL" id="KAJ8927502.1"/>
    </source>
</evidence>
<comment type="catalytic activity">
    <reaction evidence="5">
        <text>20-hydroxyecdysone 22-phosphate + H2O = 20-hydroxyecdysone + phosphate</text>
        <dbReference type="Rhea" id="RHEA:63580"/>
        <dbReference type="ChEBI" id="CHEBI:15377"/>
        <dbReference type="ChEBI" id="CHEBI:16587"/>
        <dbReference type="ChEBI" id="CHEBI:43474"/>
        <dbReference type="ChEBI" id="CHEBI:147382"/>
    </reaction>
</comment>
<dbReference type="InterPro" id="IPR009060">
    <property type="entry name" value="UBA-like_sf"/>
</dbReference>
<dbReference type="PROSITE" id="PS50030">
    <property type="entry name" value="UBA"/>
    <property type="match status" value="1"/>
</dbReference>
<dbReference type="GO" id="GO:0005829">
    <property type="term" value="C:cytosol"/>
    <property type="evidence" value="ECO:0007669"/>
    <property type="project" value="UniProtKB-SubCell"/>
</dbReference>
<dbReference type="SUPFAM" id="SSF46934">
    <property type="entry name" value="UBA-like"/>
    <property type="match status" value="1"/>
</dbReference>
<comment type="subcellular location">
    <subcellularLocation>
        <location evidence="1">Cytoplasm</location>
        <location evidence="1">Cytosol</location>
    </subcellularLocation>
</comment>
<evidence type="ECO:0000256" key="9">
    <source>
        <dbReference type="PROSITE-ProRule" id="PRU00192"/>
    </source>
</evidence>
<dbReference type="InterPro" id="IPR036028">
    <property type="entry name" value="SH3-like_dom_sf"/>
</dbReference>
<feature type="domain" description="SH3" evidence="10">
    <location>
        <begin position="290"/>
        <end position="355"/>
    </location>
</feature>
<evidence type="ECO:0000259" key="11">
    <source>
        <dbReference type="PROSITE" id="PS50030"/>
    </source>
</evidence>
<dbReference type="Gene3D" id="1.10.8.10">
    <property type="entry name" value="DNA helicase RuvA subunit, C-terminal domain"/>
    <property type="match status" value="1"/>
</dbReference>
<evidence type="ECO:0000256" key="5">
    <source>
        <dbReference type="ARBA" id="ARBA00050567"/>
    </source>
</evidence>
<dbReference type="EMBL" id="JANEYF010005626">
    <property type="protein sequence ID" value="KAJ8927502.1"/>
    <property type="molecule type" value="Genomic_DNA"/>
</dbReference>
<comment type="catalytic activity">
    <reaction evidence="7">
        <text>ecdysone 22-phosphate + H2O = ecdysone + phosphate</text>
        <dbReference type="Rhea" id="RHEA:63576"/>
        <dbReference type="ChEBI" id="CHEBI:15377"/>
        <dbReference type="ChEBI" id="CHEBI:16688"/>
        <dbReference type="ChEBI" id="CHEBI:43474"/>
        <dbReference type="ChEBI" id="CHEBI:147380"/>
    </reaction>
</comment>
<sequence>MATLPPRRNPTPTKISKQHLTPLQVLLQMGFPKHRAEKALAATGYRGVQLASDWLLAHVNDPLLDDNSPRDYILYACPTGPFYSNCKSFGKIFSIVWLECSYNIEGICTAPDEDVLHLAQGLKSVMDRQGATLNEPLKLETYTSPNFMGFFCCRRTCRLSKKNSNAICERSIKCHSNAYLGKLFLMMLNPVVISDTYEHFDALTACFPWCTTTTARCIPREVDLNQQHFIIIIGFTAINVEPHVKSLHLSLAYKFPNSHFTNLKSLVDELDPNVACSWEVRLYSRDPRINSKQVHKVIHTYSPTESDELDLRSGDYVYISSEALSNSPDGWVEGTSWLTGLSGLLPEKTKNSPQKTDQVQMVGKEHSVLNNDEIKMPRLPDDHNYDEIEKANTNSENLYANIVHFKKSENTEDEVGDALKEQNIDIHFAYCSPSFRCIQTCDAFLQGLNKRDKVKIKIEPGLFEWLVWYPECLPDWFTVEELKNAGYNIDENYQPFINEKDLKESKENCEQFYLRSAFCAVSANPMGNILFVGHAATLDTCAHELLGRRTRLANDMTKLIQKVPYCSLIQMTCQQDKWEIVEPPCYPITHSANQRFDWKILLN</sequence>
<evidence type="ECO:0000259" key="10">
    <source>
        <dbReference type="PROSITE" id="PS50002"/>
    </source>
</evidence>
<keyword evidence="2 9" id="KW-0728">SH3 domain</keyword>
<evidence type="ECO:0000256" key="7">
    <source>
        <dbReference type="ARBA" id="ARBA00052011"/>
    </source>
</evidence>
<name>A0AAV8WMK8_9CUCU</name>
<dbReference type="SUPFAM" id="SSF53254">
    <property type="entry name" value="Phosphoglycerate mutase-like"/>
    <property type="match status" value="1"/>
</dbReference>
<gene>
    <name evidence="12" type="ORF">NQ314_020032</name>
</gene>
<feature type="domain" description="UBA" evidence="11">
    <location>
        <begin position="14"/>
        <end position="58"/>
    </location>
</feature>
<reference evidence="12" key="1">
    <citation type="journal article" date="2023" name="Insect Mol. Biol.">
        <title>Genome sequencing provides insights into the evolution of gene families encoding plant cell wall-degrading enzymes in longhorned beetles.</title>
        <authorList>
            <person name="Shin N.R."/>
            <person name="Okamura Y."/>
            <person name="Kirsch R."/>
            <person name="Pauchet Y."/>
        </authorList>
    </citation>
    <scope>NUCLEOTIDE SEQUENCE</scope>
    <source>
        <strain evidence="12">RBIC_L_NR</strain>
    </source>
</reference>
<evidence type="ECO:0000256" key="6">
    <source>
        <dbReference type="ARBA" id="ARBA00051991"/>
    </source>
</evidence>
<comment type="catalytic activity">
    <reaction evidence="6">
        <text>2-deoxyecdysone 22-phosphate + H2O = 2-deoxyecdysone + phosphate</text>
        <dbReference type="Rhea" id="RHEA:63584"/>
        <dbReference type="ChEBI" id="CHEBI:15377"/>
        <dbReference type="ChEBI" id="CHEBI:19566"/>
        <dbReference type="ChEBI" id="CHEBI:43474"/>
        <dbReference type="ChEBI" id="CHEBI:147386"/>
    </reaction>
</comment>
<keyword evidence="4" id="KW-0904">Protein phosphatase</keyword>
<evidence type="ECO:0000256" key="4">
    <source>
        <dbReference type="ARBA" id="ARBA00022912"/>
    </source>
</evidence>
<dbReference type="Pfam" id="PF14604">
    <property type="entry name" value="SH3_9"/>
    <property type="match status" value="1"/>
</dbReference>
<keyword evidence="3" id="KW-0963">Cytoplasm</keyword>